<dbReference type="AlphaFoldDB" id="A0A8T0F0W8"/>
<accession>A0A8T0F0W8</accession>
<gene>
    <name evidence="19" type="ORF">HNY73_010421</name>
</gene>
<keyword evidence="4" id="KW-0597">Phosphoprotein</keyword>
<evidence type="ECO:0000256" key="9">
    <source>
        <dbReference type="ARBA" id="ARBA00022840"/>
    </source>
</evidence>
<feature type="binding site" evidence="16">
    <location>
        <position position="473"/>
    </location>
    <ligand>
        <name>ATP</name>
        <dbReference type="ChEBI" id="CHEBI:30616"/>
    </ligand>
</feature>
<keyword evidence="20" id="KW-1185">Reference proteome</keyword>
<dbReference type="PROSITE" id="PS50011">
    <property type="entry name" value="PROTEIN_KINASE_DOM"/>
    <property type="match status" value="1"/>
</dbReference>
<dbReference type="GO" id="GO:0005789">
    <property type="term" value="C:endoplasmic reticulum membrane"/>
    <property type="evidence" value="ECO:0007669"/>
    <property type="project" value="UniProtKB-SubCell"/>
</dbReference>
<reference evidence="19" key="1">
    <citation type="journal article" date="2020" name="bioRxiv">
        <title>Chromosome-level reference genome of the European wasp spider Argiope bruennichi: a resource for studies on range expansion and evolutionary adaptation.</title>
        <authorList>
            <person name="Sheffer M.M."/>
            <person name="Hoppe A."/>
            <person name="Krehenwinkel H."/>
            <person name="Uhl G."/>
            <person name="Kuss A.W."/>
            <person name="Jensen L."/>
            <person name="Jensen C."/>
            <person name="Gillespie R.G."/>
            <person name="Hoff K.J."/>
            <person name="Prost S."/>
        </authorList>
    </citation>
    <scope>NUCLEOTIDE SEQUENCE</scope>
</reference>
<comment type="subcellular location">
    <subcellularLocation>
        <location evidence="1">Endoplasmic reticulum membrane</location>
        <topology evidence="1">Single-pass type I membrane protein</topology>
    </subcellularLocation>
</comment>
<evidence type="ECO:0000256" key="14">
    <source>
        <dbReference type="ARBA" id="ARBA00037982"/>
    </source>
</evidence>
<dbReference type="PROSITE" id="PS00108">
    <property type="entry name" value="PROTEIN_KINASE_ST"/>
    <property type="match status" value="1"/>
</dbReference>
<evidence type="ECO:0000256" key="1">
    <source>
        <dbReference type="ARBA" id="ARBA00004115"/>
    </source>
</evidence>
<dbReference type="PANTHER" id="PTHR11042:SF91">
    <property type="entry name" value="EUKARYOTIC TRANSLATION INITIATION FACTOR 2-ALPHA KINASE"/>
    <property type="match status" value="1"/>
</dbReference>
<keyword evidence="19" id="KW-0396">Initiation factor</keyword>
<dbReference type="GO" id="GO:0006986">
    <property type="term" value="P:response to unfolded protein"/>
    <property type="evidence" value="ECO:0007669"/>
    <property type="project" value="UniProtKB-KW"/>
</dbReference>
<dbReference type="Gene3D" id="1.10.510.10">
    <property type="entry name" value="Transferase(Phosphotransferase) domain 1"/>
    <property type="match status" value="1"/>
</dbReference>
<evidence type="ECO:0000256" key="8">
    <source>
        <dbReference type="ARBA" id="ARBA00022824"/>
    </source>
</evidence>
<reference evidence="19" key="2">
    <citation type="submission" date="2020-06" db="EMBL/GenBank/DDBJ databases">
        <authorList>
            <person name="Sheffer M."/>
        </authorList>
    </citation>
    <scope>NUCLEOTIDE SEQUENCE</scope>
</reference>
<organism evidence="19 20">
    <name type="scientific">Argiope bruennichi</name>
    <name type="common">Wasp spider</name>
    <name type="synonym">Aranea bruennichi</name>
    <dbReference type="NCBI Taxonomy" id="94029"/>
    <lineage>
        <taxon>Eukaryota</taxon>
        <taxon>Metazoa</taxon>
        <taxon>Ecdysozoa</taxon>
        <taxon>Arthropoda</taxon>
        <taxon>Chelicerata</taxon>
        <taxon>Arachnida</taxon>
        <taxon>Araneae</taxon>
        <taxon>Araneomorphae</taxon>
        <taxon>Entelegynae</taxon>
        <taxon>Araneoidea</taxon>
        <taxon>Araneidae</taxon>
        <taxon>Argiope</taxon>
    </lineage>
</organism>
<dbReference type="FunFam" id="1.10.510.10:FF:000251">
    <property type="entry name" value="eukaryotic translation initiation factor 2-alpha kinase 3"/>
    <property type="match status" value="1"/>
</dbReference>
<evidence type="ECO:0000259" key="18">
    <source>
        <dbReference type="PROSITE" id="PS50011"/>
    </source>
</evidence>
<feature type="domain" description="Protein kinase" evidence="18">
    <location>
        <begin position="876"/>
        <end position="1202"/>
    </location>
</feature>
<dbReference type="EC" id="2.7.11.1" evidence="2"/>
<dbReference type="PROSITE" id="PS00107">
    <property type="entry name" value="PROTEIN_KINASE_ATP"/>
    <property type="match status" value="1"/>
</dbReference>
<dbReference type="Gene3D" id="2.130.10.10">
    <property type="entry name" value="YVTN repeat-like/Quinoprotein amine dehydrogenase"/>
    <property type="match status" value="1"/>
</dbReference>
<keyword evidence="9 16" id="KW-0067">ATP-binding</keyword>
<evidence type="ECO:0000256" key="15">
    <source>
        <dbReference type="ARBA" id="ARBA00041500"/>
    </source>
</evidence>
<evidence type="ECO:0000313" key="19">
    <source>
        <dbReference type="EMBL" id="KAF8784784.1"/>
    </source>
</evidence>
<evidence type="ECO:0000256" key="3">
    <source>
        <dbReference type="ARBA" id="ARBA00022527"/>
    </source>
</evidence>
<feature type="region of interest" description="Disordered" evidence="17">
    <location>
        <begin position="609"/>
        <end position="637"/>
    </location>
</feature>
<dbReference type="SUPFAM" id="SSF50998">
    <property type="entry name" value="Quinoprotein alcohol dehydrogenase-like"/>
    <property type="match status" value="1"/>
</dbReference>
<proteinExistence type="inferred from homology"/>
<evidence type="ECO:0000256" key="16">
    <source>
        <dbReference type="PROSITE-ProRule" id="PRU10141"/>
    </source>
</evidence>
<evidence type="ECO:0000256" key="7">
    <source>
        <dbReference type="ARBA" id="ARBA00022777"/>
    </source>
</evidence>
<feature type="compositionally biased region" description="Basic residues" evidence="17">
    <location>
        <begin position="560"/>
        <end position="573"/>
    </location>
</feature>
<keyword evidence="7" id="KW-0418">Kinase</keyword>
<dbReference type="InterPro" id="IPR050339">
    <property type="entry name" value="CC_SR_Kinase"/>
</dbReference>
<comment type="caution">
    <text evidence="19">The sequence shown here is derived from an EMBL/GenBank/DDBJ whole genome shotgun (WGS) entry which is preliminary data.</text>
</comment>
<dbReference type="SMART" id="SM00220">
    <property type="entry name" value="S_TKc"/>
    <property type="match status" value="1"/>
</dbReference>
<dbReference type="GO" id="GO:0003743">
    <property type="term" value="F:translation initiation factor activity"/>
    <property type="evidence" value="ECO:0007669"/>
    <property type="project" value="UniProtKB-KW"/>
</dbReference>
<dbReference type="InterPro" id="IPR015943">
    <property type="entry name" value="WD40/YVTN_repeat-like_dom_sf"/>
</dbReference>
<dbReference type="Pfam" id="PF00069">
    <property type="entry name" value="Pkinase"/>
    <property type="match status" value="2"/>
</dbReference>
<sequence>MSCDLSICDDKDNVFHSDDVNEKECGKSGSILIATMDGNLTSLDFDTGQKCWSIVLDPKEFVSSTLSTLEVWENGTQVWLVPSLDGSMFKYDKVKLEPLPFNIESLLSHAVIIDPTSSVTGGKFKIVYGLHRRTGEMFYKCSMEGCEHFKPVSGKDALIVEQWVQSVNAVDTVTAELQWHFRVVEIKISVINNSSSNRSPPQQPQDTKFENTALIPVNNYDLNPLNSIKISLVNGYTARINHSATDFMWLYKTPAPMMDVWFIKDGNVLLLDVFSDNLEFYSIETDDGKHIASLFLGSYLEQLYVKQSKLLKTKIVRNFAVSTHIPYQAFCLPLTSQTNPNLPLPINDTNALVSSNLNIKDHGFYYYVDFFVYDNDTHCVVNFTFPKRAAYIFDWIFWLKLLELQKKFASEGTSTTEMALGINETSESKREATPEFVSRFHKDFQLIAILGKGGFGVVMEVKNKIDDCEYAVKRIRIKTEKYKELGYGPVMREVKALAKLDHPGIVRYFNSWIESPPKGWQEMKDKEFDIVDVTHTTAASDVSLSFEAKTETKKIATLRAPRKRKHSNSKRSKKQIDSNLKISEKLGINPLNPFGDSWLNSDFPNISSKGSELDKSSSSGSWYGDNDPEKSSSTLNKSSKKSISEVSLYYDDDESINADDFTNAEQLFAPKKHIPKKNVNSSKTYSGIEFSPDPLCGSKALDIRKMFSIPDDSFIDEKAALLHLKKINNDLSWKMNPMFIDKLQRYLFFDPSCPDTDHSEWSGWTCIFKDIEINEVASNLCQLRNWIISVLCVLRFSESHYHNLLCTNLCNILWEVNLLLDDDICKKTYSDFSKTESIRRIGAFFILKNINSELAWPLKFIYLIKLRHYMFCRSVILAYKMCNQPGWNSIFYQADTNIFMKNLSLFQIWILSVLCKIRCDKLVYLDSVVTNLSLILSDVMRHLEMKSIQPVPADEFFSVFGNLLRQPKDAIQLQGCKDIQYLVMFHNAPLSDYIRDQNSGEEDVPGFLYIQMQLCQRESLRTWLDNNCISRDYSEVMKMFCEIVEAMNYVHAKGLMHRDLKPSNIYFSLEGSIKIGDFGLATQFEIQEAGDDPSSSSSIWYHTRDCGTELYMSPEQRSKKKYNYKTDIFPLGIILYELLVPFETQSERYQAIRDAREHKFSSNFVTRYQNECMLVRRLLDVEPKRRPTASEILQHPLCQPYL</sequence>
<comment type="similarity">
    <text evidence="14">Belongs to the protein kinase superfamily. Ser/Thr protein kinase family. GCN2 subfamily.</text>
</comment>
<dbReference type="InterPro" id="IPR011009">
    <property type="entry name" value="Kinase-like_dom_sf"/>
</dbReference>
<dbReference type="SUPFAM" id="SSF56112">
    <property type="entry name" value="Protein kinase-like (PK-like)"/>
    <property type="match status" value="1"/>
</dbReference>
<dbReference type="EMBL" id="JABXBU010000030">
    <property type="protein sequence ID" value="KAF8784784.1"/>
    <property type="molecule type" value="Genomic_DNA"/>
</dbReference>
<evidence type="ECO:0000256" key="13">
    <source>
        <dbReference type="ARBA" id="ARBA00023230"/>
    </source>
</evidence>
<keyword evidence="13" id="KW-0834">Unfolded protein response</keyword>
<dbReference type="InterPro" id="IPR000719">
    <property type="entry name" value="Prot_kinase_dom"/>
</dbReference>
<dbReference type="InterPro" id="IPR011047">
    <property type="entry name" value="Quinoprotein_ADH-like_sf"/>
</dbReference>
<evidence type="ECO:0000256" key="5">
    <source>
        <dbReference type="ARBA" id="ARBA00022679"/>
    </source>
</evidence>
<dbReference type="Proteomes" id="UP000807504">
    <property type="component" value="Unassembled WGS sequence"/>
</dbReference>
<keyword evidence="10" id="KW-0810">Translation regulation</keyword>
<evidence type="ECO:0000256" key="4">
    <source>
        <dbReference type="ARBA" id="ARBA00022553"/>
    </source>
</evidence>
<name>A0A8T0F0W8_ARGBR</name>
<keyword evidence="3" id="KW-0723">Serine/threonine-protein kinase</keyword>
<keyword evidence="11" id="KW-0346">Stress response</keyword>
<dbReference type="GO" id="GO:0005524">
    <property type="term" value="F:ATP binding"/>
    <property type="evidence" value="ECO:0007669"/>
    <property type="project" value="UniProtKB-UniRule"/>
</dbReference>
<protein>
    <recommendedName>
        <fullName evidence="2">non-specific serine/threonine protein kinase</fullName>
        <ecNumber evidence="2">2.7.11.1</ecNumber>
    </recommendedName>
    <alternativeName>
        <fullName evidence="15">PRKR-like endoplasmic reticulum kinase</fullName>
    </alternativeName>
</protein>
<keyword evidence="19" id="KW-0648">Protein biosynthesis</keyword>
<evidence type="ECO:0000313" key="20">
    <source>
        <dbReference type="Proteomes" id="UP000807504"/>
    </source>
</evidence>
<keyword evidence="8" id="KW-0256">Endoplasmic reticulum</keyword>
<dbReference type="PANTHER" id="PTHR11042">
    <property type="entry name" value="EUKARYOTIC TRANSLATION INITIATION FACTOR 2-ALPHA KINASE EIF2-ALPHA KINASE -RELATED"/>
    <property type="match status" value="1"/>
</dbReference>
<evidence type="ECO:0000256" key="12">
    <source>
        <dbReference type="ARBA" id="ARBA00023180"/>
    </source>
</evidence>
<dbReference type="InterPro" id="IPR017441">
    <property type="entry name" value="Protein_kinase_ATP_BS"/>
</dbReference>
<keyword evidence="12" id="KW-0325">Glycoprotein</keyword>
<evidence type="ECO:0000256" key="6">
    <source>
        <dbReference type="ARBA" id="ARBA00022741"/>
    </source>
</evidence>
<dbReference type="InterPro" id="IPR008271">
    <property type="entry name" value="Ser/Thr_kinase_AS"/>
</dbReference>
<keyword evidence="6 16" id="KW-0547">Nucleotide-binding</keyword>
<evidence type="ECO:0000256" key="17">
    <source>
        <dbReference type="SAM" id="MobiDB-lite"/>
    </source>
</evidence>
<evidence type="ECO:0000256" key="10">
    <source>
        <dbReference type="ARBA" id="ARBA00022845"/>
    </source>
</evidence>
<keyword evidence="5" id="KW-0808">Transferase</keyword>
<dbReference type="Gene3D" id="3.30.200.20">
    <property type="entry name" value="Phosphorylase Kinase, domain 1"/>
    <property type="match status" value="1"/>
</dbReference>
<evidence type="ECO:0000256" key="11">
    <source>
        <dbReference type="ARBA" id="ARBA00023016"/>
    </source>
</evidence>
<dbReference type="GO" id="GO:0004694">
    <property type="term" value="F:eukaryotic translation initiation factor 2alpha kinase activity"/>
    <property type="evidence" value="ECO:0007669"/>
    <property type="project" value="TreeGrafter"/>
</dbReference>
<dbReference type="GO" id="GO:0005634">
    <property type="term" value="C:nucleus"/>
    <property type="evidence" value="ECO:0007669"/>
    <property type="project" value="TreeGrafter"/>
</dbReference>
<feature type="region of interest" description="Disordered" evidence="17">
    <location>
        <begin position="555"/>
        <end position="578"/>
    </location>
</feature>
<evidence type="ECO:0000256" key="2">
    <source>
        <dbReference type="ARBA" id="ARBA00012513"/>
    </source>
</evidence>